<dbReference type="RefSeq" id="WP_078199754.1">
    <property type="nucleotide sequence ID" value="NZ_CP017758.1"/>
</dbReference>
<accession>A0A1U9UXH7</accession>
<dbReference type="PANTHER" id="PTHR24096">
    <property type="entry name" value="LONG-CHAIN-FATTY-ACID--COA LIGASE"/>
    <property type="match status" value="1"/>
</dbReference>
<reference evidence="3" key="1">
    <citation type="submission" date="2017-02" db="EMBL/GenBank/DDBJ databases">
        <title>Complete genome sequence of Cupriavidus necator strain NH9, a 3-chlorobenzoate degrader.</title>
        <authorList>
            <person name="Moriuchi R."/>
            <person name="Dohra H."/>
            <person name="Ogawa N."/>
        </authorList>
    </citation>
    <scope>NUCLEOTIDE SEQUENCE [LARGE SCALE GENOMIC DNA]</scope>
    <source>
        <strain evidence="3">NH9</strain>
    </source>
</reference>
<dbReference type="KEGG" id="cuh:BJN34_26315"/>
<evidence type="ECO:0000313" key="2">
    <source>
        <dbReference type="EMBL" id="AQV97380.1"/>
    </source>
</evidence>
<sequence>MTTTVSARQPVAEYRATVFTERETLVEHRPDGTLVLRSAAPQPELAQRGLPDFVAYWAERRPAVAAFCERDGNGDWRSITWAELWRQVQTVGAGLLELGQGPDRPLMILSGNSIEQAVLLLAAEYVGVPTAPVSPAYSLVSKDFVRLRGVAELTPPAALFVQDGKAFAPALAALSVPAVPVIAAANAGDGQLDWAALAQAELTARRRDAAKAANLAVHDADLGRVLFTSGSTGVPKGVAISHGSLHAVAAYFHDTYQRLLQRQPVFLDWLPWHHGLGGILNLSRAVTLGATHYIDDGRPLPGQFARTVRNLREVSPTIFSSVPAAWAMLAAEVERDPELARSLFANVVNFAYGGASLPRDVWDRIHSAAEATVGERITFCSGLACTETSGMGIYCSWPTEDTGNVGVPMPGAEVKLVPLEGGDGRYEIRMRGPFLFSGYINRPDLTAAAFDDEGYFCLGDAVRLADPANPARGVRFAGRVVEDFKLVNGTWVRVGAVRLGLVEQCAPLLTDAVICGHDQHYVAALAWPNVAACRALHPELAELDAQALVRHPRVVDAIRERLRATGGASLSVKRVLLMAEPPSIDANEIADKGYVNQAATRARRAGLVDELFLAEPAAHVACAA</sequence>
<dbReference type="InterPro" id="IPR042099">
    <property type="entry name" value="ANL_N_sf"/>
</dbReference>
<dbReference type="PANTHER" id="PTHR24096:SF420">
    <property type="entry name" value="LONG-CHAIN-FATTY-ACID--COA LIGASE-RELATED"/>
    <property type="match status" value="1"/>
</dbReference>
<dbReference type="Proteomes" id="UP000189627">
    <property type="component" value="Chromosome 2"/>
</dbReference>
<evidence type="ECO:0000259" key="1">
    <source>
        <dbReference type="Pfam" id="PF00501"/>
    </source>
</evidence>
<feature type="domain" description="AMP-dependent synthetase/ligase" evidence="1">
    <location>
        <begin position="57"/>
        <end position="439"/>
    </location>
</feature>
<gene>
    <name evidence="2" type="ORF">BJN34_26315</name>
</gene>
<dbReference type="InterPro" id="IPR020845">
    <property type="entry name" value="AMP-binding_CS"/>
</dbReference>
<dbReference type="Gene3D" id="3.40.50.12780">
    <property type="entry name" value="N-terminal domain of ligase-like"/>
    <property type="match status" value="1"/>
</dbReference>
<dbReference type="GO" id="GO:0016405">
    <property type="term" value="F:CoA-ligase activity"/>
    <property type="evidence" value="ECO:0007669"/>
    <property type="project" value="TreeGrafter"/>
</dbReference>
<dbReference type="SUPFAM" id="SSF56801">
    <property type="entry name" value="Acetyl-CoA synthetase-like"/>
    <property type="match status" value="1"/>
</dbReference>
<organism evidence="2 3">
    <name type="scientific">Cupriavidus necator</name>
    <name type="common">Alcaligenes eutrophus</name>
    <name type="synonym">Ralstonia eutropha</name>
    <dbReference type="NCBI Taxonomy" id="106590"/>
    <lineage>
        <taxon>Bacteria</taxon>
        <taxon>Pseudomonadati</taxon>
        <taxon>Pseudomonadota</taxon>
        <taxon>Betaproteobacteria</taxon>
        <taxon>Burkholderiales</taxon>
        <taxon>Burkholderiaceae</taxon>
        <taxon>Cupriavidus</taxon>
    </lineage>
</organism>
<dbReference type="PROSITE" id="PS00455">
    <property type="entry name" value="AMP_BINDING"/>
    <property type="match status" value="1"/>
</dbReference>
<protein>
    <submittedName>
        <fullName evidence="2">Feruloyl-CoA synthase</fullName>
    </submittedName>
</protein>
<name>A0A1U9UXH7_CUPNE</name>
<dbReference type="OrthoDB" id="9766486at2"/>
<proteinExistence type="predicted"/>
<evidence type="ECO:0000313" key="3">
    <source>
        <dbReference type="Proteomes" id="UP000189627"/>
    </source>
</evidence>
<dbReference type="AlphaFoldDB" id="A0A1U9UXH7"/>
<dbReference type="EMBL" id="CP017758">
    <property type="protein sequence ID" value="AQV97380.1"/>
    <property type="molecule type" value="Genomic_DNA"/>
</dbReference>
<dbReference type="Pfam" id="PF00501">
    <property type="entry name" value="AMP-binding"/>
    <property type="match status" value="1"/>
</dbReference>
<dbReference type="InterPro" id="IPR000873">
    <property type="entry name" value="AMP-dep_synth/lig_dom"/>
</dbReference>